<dbReference type="PANTHER" id="PTHR43546:SF9">
    <property type="entry name" value="L-ASCORBATE-6-PHOSPHATE LACTONASE ULAG-RELATED"/>
    <property type="match status" value="1"/>
</dbReference>
<accession>A0A0F0LRD9</accession>
<organism evidence="3 5">
    <name type="scientific">Microbacterium ginsengisoli</name>
    <dbReference type="NCBI Taxonomy" id="400772"/>
    <lineage>
        <taxon>Bacteria</taxon>
        <taxon>Bacillati</taxon>
        <taxon>Actinomycetota</taxon>
        <taxon>Actinomycetes</taxon>
        <taxon>Micrococcales</taxon>
        <taxon>Microbacteriaceae</taxon>
        <taxon>Microbacterium</taxon>
    </lineage>
</organism>
<evidence type="ECO:0000259" key="2">
    <source>
        <dbReference type="Pfam" id="PF12706"/>
    </source>
</evidence>
<keyword evidence="5" id="KW-1185">Reference proteome</keyword>
<dbReference type="InterPro" id="IPR036866">
    <property type="entry name" value="RibonucZ/Hydroxyglut_hydro"/>
</dbReference>
<dbReference type="RefSeq" id="WP_048808805.1">
    <property type="nucleotide sequence ID" value="NZ_JYIY01000080.1"/>
</dbReference>
<dbReference type="Pfam" id="PF12706">
    <property type="entry name" value="Lactamase_B_2"/>
    <property type="match status" value="1"/>
</dbReference>
<evidence type="ECO:0000313" key="4">
    <source>
        <dbReference type="EMBL" id="KJL35090.1"/>
    </source>
</evidence>
<keyword evidence="1 3" id="KW-0378">Hydrolase</keyword>
<dbReference type="InterPro" id="IPR001279">
    <property type="entry name" value="Metallo-B-lactamas"/>
</dbReference>
<comment type="caution">
    <text evidence="3">The sequence shown here is derived from an EMBL/GenBank/DDBJ whole genome shotgun (WGS) entry which is preliminary data.</text>
</comment>
<evidence type="ECO:0000313" key="5">
    <source>
        <dbReference type="Proteomes" id="UP000033451"/>
    </source>
</evidence>
<dbReference type="AlphaFoldDB" id="A0A0F0LRD9"/>
<protein>
    <submittedName>
        <fullName evidence="3">Metal-dependent hydrolase</fullName>
    </submittedName>
</protein>
<dbReference type="Gene3D" id="3.60.15.10">
    <property type="entry name" value="Ribonuclease Z/Hydroxyacylglutathione hydrolase-like"/>
    <property type="match status" value="1"/>
</dbReference>
<proteinExistence type="predicted"/>
<evidence type="ECO:0000256" key="1">
    <source>
        <dbReference type="ARBA" id="ARBA00022801"/>
    </source>
</evidence>
<dbReference type="SUPFAM" id="SSF56281">
    <property type="entry name" value="Metallo-hydrolase/oxidoreductase"/>
    <property type="match status" value="1"/>
</dbReference>
<gene>
    <name evidence="3" type="ORF">RR49_02714</name>
    <name evidence="4" type="ORF">RR49_02987</name>
</gene>
<evidence type="ECO:0000313" key="3">
    <source>
        <dbReference type="EMBL" id="KJL34825.1"/>
    </source>
</evidence>
<dbReference type="InterPro" id="IPR050114">
    <property type="entry name" value="UPF0173_UPF0282_UlaG_hydrolase"/>
</dbReference>
<dbReference type="PATRIC" id="fig|400772.4.peg.2730"/>
<reference evidence="3 5" key="1">
    <citation type="submission" date="2015-02" db="EMBL/GenBank/DDBJ databases">
        <title>Draft genome sequences of ten Microbacterium spp. with emphasis on heavy metal contaminated environments.</title>
        <authorList>
            <person name="Corretto E."/>
        </authorList>
    </citation>
    <scope>NUCLEOTIDE SEQUENCE [LARGE SCALE GENOMIC DNA]</scope>
    <source>
        <strain evidence="3 5">DSM 18659</strain>
    </source>
</reference>
<dbReference type="EMBL" id="JYIY01000080">
    <property type="protein sequence ID" value="KJL35090.1"/>
    <property type="molecule type" value="Genomic_DNA"/>
</dbReference>
<dbReference type="Proteomes" id="UP000033451">
    <property type="component" value="Unassembled WGS sequence"/>
</dbReference>
<sequence length="256" mass="25997">MSAGSLRVIHIGGPTVLLQLGGLSLLVDPTFDPPGEVGSATRTLTKLRGPALEATALPPLDAVLLSHDQHADNLDAAGRAVLATAPIALTTPLAAERLGQPARALEPWESVTLVGETSEVTVTAVPARHGPIGSEPVIGPVTGFVLTGDGLPTVYVSGDNSAPELVEEIAARVPPVDIAVLFAGAARTPSVDGALTLTATDAVAAARAIGAPVVVPVHTEGWAHFSESTDDLVRAFAAAGLGTLLRVPERGIPFEI</sequence>
<dbReference type="PANTHER" id="PTHR43546">
    <property type="entry name" value="UPF0173 METAL-DEPENDENT HYDROLASE MJ1163-RELATED"/>
    <property type="match status" value="1"/>
</dbReference>
<dbReference type="STRING" id="400772.RR49_02714"/>
<dbReference type="GO" id="GO:0016787">
    <property type="term" value="F:hydrolase activity"/>
    <property type="evidence" value="ECO:0007669"/>
    <property type="project" value="UniProtKB-KW"/>
</dbReference>
<name>A0A0F0LRD9_9MICO</name>
<dbReference type="EMBL" id="JYIY01000080">
    <property type="protein sequence ID" value="KJL34825.1"/>
    <property type="molecule type" value="Genomic_DNA"/>
</dbReference>
<feature type="domain" description="Metallo-beta-lactamase" evidence="2">
    <location>
        <begin position="25"/>
        <end position="218"/>
    </location>
</feature>